<accession>A0A417Z5D5</accession>
<evidence type="ECO:0000259" key="5">
    <source>
        <dbReference type="PROSITE" id="PS51462"/>
    </source>
</evidence>
<name>A0A417Z5D5_9MICO</name>
<dbReference type="EMBL" id="QWLM01000007">
    <property type="protein sequence ID" value="RHW45858.1"/>
    <property type="molecule type" value="Genomic_DNA"/>
</dbReference>
<keyword evidence="3 4" id="KW-0378">Hydrolase</keyword>
<dbReference type="AlphaFoldDB" id="A0A417Z5D5"/>
<dbReference type="CDD" id="cd02883">
    <property type="entry name" value="NUDIX_Hydrolase"/>
    <property type="match status" value="1"/>
</dbReference>
<sequence>MNIGAGITVVGLTADDAGGTREVFREPLRQGVAPRRQLREAGFRASRLPHVTSDADDAVLAYEVTSLPASSRTPCAHATEKADLVRQRLAAYAVVTSERGVLLTRLSQTTGRPGLWILPGGGVDAGEHPAEAVVREVWEEAGQDVELGELVDVSSSHRVGIGRGDVVEDFHAVRLLFTASCSQPSEPVVHDVGGSTESAAWFSIAEAVDPEAPGYPEGGMASWALDAVRAFADMP</sequence>
<dbReference type="PANTHER" id="PTHR43046:SF2">
    <property type="entry name" value="8-OXO-DGTP DIPHOSPHATASE-RELATED"/>
    <property type="match status" value="1"/>
</dbReference>
<protein>
    <submittedName>
        <fullName evidence="6">NUDIX domain-containing protein</fullName>
    </submittedName>
</protein>
<dbReference type="InterPro" id="IPR020476">
    <property type="entry name" value="Nudix_hydrolase"/>
</dbReference>
<dbReference type="PANTHER" id="PTHR43046">
    <property type="entry name" value="GDP-MANNOSE MANNOSYL HYDROLASE"/>
    <property type="match status" value="1"/>
</dbReference>
<evidence type="ECO:0000313" key="6">
    <source>
        <dbReference type="EMBL" id="RHW45858.1"/>
    </source>
</evidence>
<dbReference type="Gene3D" id="3.90.79.10">
    <property type="entry name" value="Nucleoside Triphosphate Pyrophosphohydrolase"/>
    <property type="match status" value="1"/>
</dbReference>
<organism evidence="6 7">
    <name type="scientific">Dermacoccus abyssi</name>
    <dbReference type="NCBI Taxonomy" id="322596"/>
    <lineage>
        <taxon>Bacteria</taxon>
        <taxon>Bacillati</taxon>
        <taxon>Actinomycetota</taxon>
        <taxon>Actinomycetes</taxon>
        <taxon>Micrococcales</taxon>
        <taxon>Dermacoccaceae</taxon>
        <taxon>Dermacoccus</taxon>
    </lineage>
</organism>
<comment type="caution">
    <text evidence="6">The sequence shown here is derived from an EMBL/GenBank/DDBJ whole genome shotgun (WGS) entry which is preliminary data.</text>
</comment>
<feature type="domain" description="Nudix hydrolase" evidence="5">
    <location>
        <begin position="86"/>
        <end position="226"/>
    </location>
</feature>
<gene>
    <name evidence="6" type="ORF">D1832_07605</name>
</gene>
<dbReference type="InterPro" id="IPR015797">
    <property type="entry name" value="NUDIX_hydrolase-like_dom_sf"/>
</dbReference>
<dbReference type="SUPFAM" id="SSF55811">
    <property type="entry name" value="Nudix"/>
    <property type="match status" value="1"/>
</dbReference>
<dbReference type="PRINTS" id="PR00502">
    <property type="entry name" value="NUDIXFAMILY"/>
</dbReference>
<dbReference type="InterPro" id="IPR000086">
    <property type="entry name" value="NUDIX_hydrolase_dom"/>
</dbReference>
<proteinExistence type="inferred from homology"/>
<evidence type="ECO:0000313" key="7">
    <source>
        <dbReference type="Proteomes" id="UP000285376"/>
    </source>
</evidence>
<evidence type="ECO:0000256" key="1">
    <source>
        <dbReference type="ARBA" id="ARBA00001946"/>
    </source>
</evidence>
<evidence type="ECO:0000256" key="3">
    <source>
        <dbReference type="ARBA" id="ARBA00022801"/>
    </source>
</evidence>
<comment type="similarity">
    <text evidence="2 4">Belongs to the Nudix hydrolase family.</text>
</comment>
<evidence type="ECO:0000256" key="4">
    <source>
        <dbReference type="RuleBase" id="RU003476"/>
    </source>
</evidence>
<dbReference type="GO" id="GO:0016787">
    <property type="term" value="F:hydrolase activity"/>
    <property type="evidence" value="ECO:0007669"/>
    <property type="project" value="UniProtKB-KW"/>
</dbReference>
<reference evidence="6 7" key="1">
    <citation type="submission" date="2018-08" db="EMBL/GenBank/DDBJ databases">
        <title>Whole genome sequence analysis of Dermacoccus abyssi bacteria isolated from Deep Mariana trench Micromonospora spp reveals genes involved in the environmental adaptation and production of secondary metabolites.</title>
        <authorList>
            <person name="Abdel-Mageed W.M."/>
            <person name="Lehri B."/>
            <person name="Nouioui I."/>
            <person name="Goodfellow I."/>
            <person name="Jaspars M."/>
            <person name="Karlyshev A."/>
        </authorList>
    </citation>
    <scope>NUCLEOTIDE SEQUENCE [LARGE SCALE GENOMIC DNA]</scope>
    <source>
        <strain evidence="6 7">MT1.1</strain>
    </source>
</reference>
<comment type="cofactor">
    <cofactor evidence="1">
        <name>Mg(2+)</name>
        <dbReference type="ChEBI" id="CHEBI:18420"/>
    </cofactor>
</comment>
<dbReference type="RefSeq" id="WP_118913327.1">
    <property type="nucleotide sequence ID" value="NZ_CBCRVH010000005.1"/>
</dbReference>
<dbReference type="PROSITE" id="PS00893">
    <property type="entry name" value="NUDIX_BOX"/>
    <property type="match status" value="1"/>
</dbReference>
<dbReference type="Pfam" id="PF00293">
    <property type="entry name" value="NUDIX"/>
    <property type="match status" value="1"/>
</dbReference>
<dbReference type="InterPro" id="IPR020084">
    <property type="entry name" value="NUDIX_hydrolase_CS"/>
</dbReference>
<evidence type="ECO:0000256" key="2">
    <source>
        <dbReference type="ARBA" id="ARBA00005582"/>
    </source>
</evidence>
<dbReference type="Proteomes" id="UP000285376">
    <property type="component" value="Unassembled WGS sequence"/>
</dbReference>
<dbReference type="PROSITE" id="PS51462">
    <property type="entry name" value="NUDIX"/>
    <property type="match status" value="1"/>
</dbReference>